<dbReference type="EMBL" id="SMDN01000042">
    <property type="protein sequence ID" value="TQC51238.1"/>
    <property type="molecule type" value="Genomic_DNA"/>
</dbReference>
<dbReference type="NCBIfam" id="NF033559">
    <property type="entry name" value="transpos_IS1634"/>
    <property type="match status" value="1"/>
</dbReference>
<feature type="non-terminal residue" evidence="2">
    <location>
        <position position="1"/>
    </location>
</feature>
<feature type="domain" description="Transposase IS4-like" evidence="1">
    <location>
        <begin position="46"/>
        <end position="145"/>
    </location>
</feature>
<evidence type="ECO:0000313" key="2">
    <source>
        <dbReference type="EMBL" id="TQC51238.1"/>
    </source>
</evidence>
<evidence type="ECO:0000259" key="1">
    <source>
        <dbReference type="Pfam" id="PF01609"/>
    </source>
</evidence>
<dbReference type="GO" id="GO:0003677">
    <property type="term" value="F:DNA binding"/>
    <property type="evidence" value="ECO:0007669"/>
    <property type="project" value="InterPro"/>
</dbReference>
<sequence length="145" mass="16811">IKKETATEHCKNSYYRSLDYLAQNQKTILKNLNQEISKISSRNIKVLWYDTTTSYFETFKRGNFRKPGFSKDGKFKEDQIVIGLITDENGIPLHYKVFPGNTADSSTFISFMLELEKYYGIKNVTIIADKGMSVNRNIRFLEDKG</sequence>
<accession>A0A507SPG4</accession>
<dbReference type="Pfam" id="PF01609">
    <property type="entry name" value="DDE_Tnp_1"/>
    <property type="match status" value="1"/>
</dbReference>
<reference evidence="2 3" key="1">
    <citation type="submission" date="2019-03" db="EMBL/GenBank/DDBJ databases">
        <title>Characterization of a novel Mycoplasma cynos real-time PCR assay.</title>
        <authorList>
            <person name="Tallmadge R.L."/>
            <person name="Mitchell P.K."/>
            <person name="Goodman L."/>
        </authorList>
    </citation>
    <scope>NUCLEOTIDE SEQUENCE [LARGE SCALE GENOMIC DNA]</scope>
    <source>
        <strain evidence="2 3">1642</strain>
    </source>
</reference>
<dbReference type="InterPro" id="IPR002559">
    <property type="entry name" value="Transposase_11"/>
</dbReference>
<feature type="non-terminal residue" evidence="2">
    <location>
        <position position="145"/>
    </location>
</feature>
<protein>
    <submittedName>
        <fullName evidence="2">IS1634 family transposase</fullName>
    </submittedName>
</protein>
<dbReference type="Proteomes" id="UP000320801">
    <property type="component" value="Unassembled WGS sequence"/>
</dbReference>
<dbReference type="InterPro" id="IPR047654">
    <property type="entry name" value="IS1634_transpos"/>
</dbReference>
<gene>
    <name evidence="2" type="ORF">E1I18_03675</name>
</gene>
<dbReference type="RefSeq" id="WP_141484232.1">
    <property type="nucleotide sequence ID" value="NZ_SMDN01000042.1"/>
</dbReference>
<comment type="caution">
    <text evidence="2">The sequence shown here is derived from an EMBL/GenBank/DDBJ whole genome shotgun (WGS) entry which is preliminary data.</text>
</comment>
<dbReference type="PANTHER" id="PTHR34614">
    <property type="match status" value="1"/>
</dbReference>
<dbReference type="PANTHER" id="PTHR34614:SF2">
    <property type="entry name" value="TRANSPOSASE IS4-LIKE DOMAIN-CONTAINING PROTEIN"/>
    <property type="match status" value="1"/>
</dbReference>
<dbReference type="OrthoDB" id="399623at2"/>
<dbReference type="GO" id="GO:0006313">
    <property type="term" value="P:DNA transposition"/>
    <property type="evidence" value="ECO:0007669"/>
    <property type="project" value="InterPro"/>
</dbReference>
<evidence type="ECO:0000313" key="3">
    <source>
        <dbReference type="Proteomes" id="UP000320801"/>
    </source>
</evidence>
<dbReference type="AlphaFoldDB" id="A0A507SPG4"/>
<dbReference type="GO" id="GO:0004803">
    <property type="term" value="F:transposase activity"/>
    <property type="evidence" value="ECO:0007669"/>
    <property type="project" value="InterPro"/>
</dbReference>
<keyword evidence="3" id="KW-1185">Reference proteome</keyword>
<organism evidence="2 3">
    <name type="scientific">Mycoplasmopsis mucosicanis</name>
    <dbReference type="NCBI Taxonomy" id="458208"/>
    <lineage>
        <taxon>Bacteria</taxon>
        <taxon>Bacillati</taxon>
        <taxon>Mycoplasmatota</taxon>
        <taxon>Mycoplasmoidales</taxon>
        <taxon>Metamycoplasmataceae</taxon>
        <taxon>Mycoplasmopsis</taxon>
    </lineage>
</organism>
<name>A0A507SPG4_9BACT</name>
<proteinExistence type="predicted"/>